<keyword evidence="8" id="KW-1185">Reference proteome</keyword>
<name>A0A423VN87_9PEZI</name>
<comment type="subcellular location">
    <subcellularLocation>
        <location evidence="1">Membrane</location>
        <topology evidence="1">Multi-pass membrane protein</topology>
    </subcellularLocation>
</comment>
<dbReference type="PANTHER" id="PTHR23502:SF7">
    <property type="entry name" value="DRUG_PROTON ANTIPORTER YHK8-RELATED"/>
    <property type="match status" value="1"/>
</dbReference>
<reference evidence="7 8" key="1">
    <citation type="submission" date="2015-09" db="EMBL/GenBank/DDBJ databases">
        <title>Host preference determinants of Valsa canker pathogens revealed by comparative genomics.</title>
        <authorList>
            <person name="Yin Z."/>
            <person name="Huang L."/>
        </authorList>
    </citation>
    <scope>NUCLEOTIDE SEQUENCE [LARGE SCALE GENOMIC DNA]</scope>
    <source>
        <strain evidence="7 8">SXYLt</strain>
    </source>
</reference>
<organism evidence="7 8">
    <name type="scientific">Cytospora leucostoma</name>
    <dbReference type="NCBI Taxonomy" id="1230097"/>
    <lineage>
        <taxon>Eukaryota</taxon>
        <taxon>Fungi</taxon>
        <taxon>Dikarya</taxon>
        <taxon>Ascomycota</taxon>
        <taxon>Pezizomycotina</taxon>
        <taxon>Sordariomycetes</taxon>
        <taxon>Sordariomycetidae</taxon>
        <taxon>Diaporthales</taxon>
        <taxon>Cytosporaceae</taxon>
        <taxon>Cytospora</taxon>
    </lineage>
</organism>
<comment type="caution">
    <text evidence="7">The sequence shown here is derived from an EMBL/GenBank/DDBJ whole genome shotgun (WGS) entry which is preliminary data.</text>
</comment>
<dbReference type="SUPFAM" id="SSF103473">
    <property type="entry name" value="MFS general substrate transporter"/>
    <property type="match status" value="1"/>
</dbReference>
<evidence type="ECO:0000256" key="5">
    <source>
        <dbReference type="SAM" id="Phobius"/>
    </source>
</evidence>
<dbReference type="PROSITE" id="PS50850">
    <property type="entry name" value="MFS"/>
    <property type="match status" value="1"/>
</dbReference>
<dbReference type="STRING" id="1230097.A0A423VN87"/>
<feature type="transmembrane region" description="Helical" evidence="5">
    <location>
        <begin position="255"/>
        <end position="278"/>
    </location>
</feature>
<dbReference type="InterPro" id="IPR011701">
    <property type="entry name" value="MFS"/>
</dbReference>
<dbReference type="GO" id="GO:0005886">
    <property type="term" value="C:plasma membrane"/>
    <property type="evidence" value="ECO:0007669"/>
    <property type="project" value="TreeGrafter"/>
</dbReference>
<gene>
    <name evidence="7" type="ORF">VPNG_09571</name>
</gene>
<evidence type="ECO:0000313" key="7">
    <source>
        <dbReference type="EMBL" id="ROV92437.1"/>
    </source>
</evidence>
<dbReference type="OrthoDB" id="3561359at2759"/>
<evidence type="ECO:0000313" key="8">
    <source>
        <dbReference type="Proteomes" id="UP000285146"/>
    </source>
</evidence>
<dbReference type="InterPro" id="IPR020846">
    <property type="entry name" value="MFS_dom"/>
</dbReference>
<dbReference type="InParanoid" id="A0A423VN87"/>
<dbReference type="GO" id="GO:0022857">
    <property type="term" value="F:transmembrane transporter activity"/>
    <property type="evidence" value="ECO:0007669"/>
    <property type="project" value="InterPro"/>
</dbReference>
<keyword evidence="3 5" id="KW-1133">Transmembrane helix</keyword>
<feature type="transmembrane region" description="Helical" evidence="5">
    <location>
        <begin position="65"/>
        <end position="85"/>
    </location>
</feature>
<keyword evidence="4 5" id="KW-0472">Membrane</keyword>
<feature type="transmembrane region" description="Helical" evidence="5">
    <location>
        <begin position="33"/>
        <end position="53"/>
    </location>
</feature>
<dbReference type="AlphaFoldDB" id="A0A423VN87"/>
<dbReference type="Gene3D" id="1.20.1250.20">
    <property type="entry name" value="MFS general substrate transporter like domains"/>
    <property type="match status" value="1"/>
</dbReference>
<feature type="transmembrane region" description="Helical" evidence="5">
    <location>
        <begin position="284"/>
        <end position="307"/>
    </location>
</feature>
<dbReference type="InterPro" id="IPR036259">
    <property type="entry name" value="MFS_trans_sf"/>
</dbReference>
<dbReference type="PANTHER" id="PTHR23502">
    <property type="entry name" value="MAJOR FACILITATOR SUPERFAMILY"/>
    <property type="match status" value="1"/>
</dbReference>
<feature type="domain" description="Major facilitator superfamily (MFS) profile" evidence="6">
    <location>
        <begin position="1"/>
        <end position="311"/>
    </location>
</feature>
<feature type="transmembrane region" description="Helical" evidence="5">
    <location>
        <begin position="141"/>
        <end position="166"/>
    </location>
</feature>
<keyword evidence="2 5" id="KW-0812">Transmembrane</keyword>
<dbReference type="EMBL" id="LKEB01000085">
    <property type="protein sequence ID" value="ROV92437.1"/>
    <property type="molecule type" value="Genomic_DNA"/>
</dbReference>
<protein>
    <recommendedName>
        <fullName evidence="6">Major facilitator superfamily (MFS) profile domain-containing protein</fullName>
    </recommendedName>
</protein>
<proteinExistence type="predicted"/>
<feature type="transmembrane region" description="Helical" evidence="5">
    <location>
        <begin position="178"/>
        <end position="199"/>
    </location>
</feature>
<feature type="transmembrane region" description="Helical" evidence="5">
    <location>
        <begin position="229"/>
        <end position="248"/>
    </location>
</feature>
<sequence length="311" mass="34150">MLVGRFLCGVSGSAFMAVAGGTAGDLFNRAQIQTPMVMFTATVFVGPSIGPLVGGFINQYTSWRWTFYVLIIWSAIDLALLALLVPETYHPVLLRNKARKLRKDTGDDRWVAPIEKMEKSIWRTIATSTRRPFELLIFEPMCLNLCILSSILLGIVYLFFGAFSVVFRGNYGFSLWQLGLTFMGLFVGMLCGAACDPIVQRTYVRLVKQREAATGEIGGSEPEYRLPPAIAGSVLVSTGLFMFAWTCFPSVHWIVPIIGSGIFGMGCLLVFTGIFTFLVDAYPLYAASALAANTFLRCSFGASFPLFGVQI</sequence>
<evidence type="ECO:0000256" key="3">
    <source>
        <dbReference type="ARBA" id="ARBA00022989"/>
    </source>
</evidence>
<dbReference type="Proteomes" id="UP000285146">
    <property type="component" value="Unassembled WGS sequence"/>
</dbReference>
<evidence type="ECO:0000256" key="1">
    <source>
        <dbReference type="ARBA" id="ARBA00004141"/>
    </source>
</evidence>
<evidence type="ECO:0000256" key="4">
    <source>
        <dbReference type="ARBA" id="ARBA00023136"/>
    </source>
</evidence>
<evidence type="ECO:0000256" key="2">
    <source>
        <dbReference type="ARBA" id="ARBA00022692"/>
    </source>
</evidence>
<dbReference type="Pfam" id="PF07690">
    <property type="entry name" value="MFS_1"/>
    <property type="match status" value="1"/>
</dbReference>
<evidence type="ECO:0000259" key="6">
    <source>
        <dbReference type="PROSITE" id="PS50850"/>
    </source>
</evidence>
<accession>A0A423VN87</accession>